<comment type="cofactor">
    <cofactor evidence="1">
        <name>pyridoxal 5'-phosphate</name>
        <dbReference type="ChEBI" id="CHEBI:597326"/>
    </cofactor>
</comment>
<dbReference type="InterPro" id="IPR015422">
    <property type="entry name" value="PyrdxlP-dep_Trfase_small"/>
</dbReference>
<dbReference type="InterPro" id="IPR015421">
    <property type="entry name" value="PyrdxlP-dep_Trfase_major"/>
</dbReference>
<dbReference type="InterPro" id="IPR000796">
    <property type="entry name" value="Asp_trans"/>
</dbReference>
<dbReference type="EMBL" id="JACDTQ010000745">
    <property type="protein sequence ID" value="KAF5926564.1"/>
    <property type="molecule type" value="Genomic_DNA"/>
</dbReference>
<comment type="function">
    <text evidence="8">Catalyzes the irreversible transamination of the L-tryptophan metabolite L-kynurenine to form kynurenic acid (KA). As a member of the malate-aspartate shuttle, it has a key role in the intracellular NAD(H) redox balance. Is important for metabolite exchange between mitochondria and cytosol, and for amino acid metabolism. Facilitates cellular uptake of long-chain free fatty acids.</text>
</comment>
<reference evidence="19 20" key="1">
    <citation type="journal article" date="2020" name="Mol. Biol. Evol.">
        <title>Interspecific Gene Flow and the Evolution of Specialization in Black and White Rhinoceros.</title>
        <authorList>
            <person name="Moodley Y."/>
            <person name="Westbury M.V."/>
            <person name="Russo I.M."/>
            <person name="Gopalakrishnan S."/>
            <person name="Rakotoarivelo A."/>
            <person name="Olsen R.A."/>
            <person name="Prost S."/>
            <person name="Tunstall T."/>
            <person name="Ryder O.A."/>
            <person name="Dalen L."/>
            <person name="Bruford M.W."/>
        </authorList>
    </citation>
    <scope>NUCLEOTIDE SEQUENCE [LARGE SCALE GENOMIC DNA]</scope>
    <source>
        <strain evidence="19">SBR-YM</strain>
        <tissue evidence="19">Skin</tissue>
    </source>
</reference>
<feature type="signal peptide" evidence="17">
    <location>
        <begin position="1"/>
        <end position="20"/>
    </location>
</feature>
<evidence type="ECO:0000256" key="9">
    <source>
        <dbReference type="ARBA" id="ARBA00040891"/>
    </source>
</evidence>
<accession>A0A7J7FFS5</accession>
<sequence>MALLCSGRILSGVLLPSTQASPPQPLPEPSRWAFVEMGPPDPIRGVTEAYKRNANSKKMNLGGGASWDDNGKPYMLPSFWKAQAQIAAKIIIIIMDKEYLPVAGLAEFSKASAELALGENSKVLKSDQYVTVQTISGTEALRIRDFASGDGNEDAGAMRHFIEEGVNVCLFQSYAKNMDLYGECVGAFTVVCRDADEAKNVE</sequence>
<keyword evidence="5" id="KW-0032">Aminotransferase</keyword>
<evidence type="ECO:0000256" key="5">
    <source>
        <dbReference type="ARBA" id="ARBA00022576"/>
    </source>
</evidence>
<proteinExistence type="inferred from homology"/>
<evidence type="ECO:0000256" key="17">
    <source>
        <dbReference type="SAM" id="SignalP"/>
    </source>
</evidence>
<evidence type="ECO:0000313" key="19">
    <source>
        <dbReference type="EMBL" id="KAF5926564.1"/>
    </source>
</evidence>
<evidence type="ECO:0000256" key="3">
    <source>
        <dbReference type="ARBA" id="ARBA00011738"/>
    </source>
</evidence>
<dbReference type="Gene3D" id="3.90.1150.10">
    <property type="entry name" value="Aspartate Aminotransferase, domain 1"/>
    <property type="match status" value="1"/>
</dbReference>
<dbReference type="Gene3D" id="3.40.640.10">
    <property type="entry name" value="Type I PLP-dependent aspartate aminotransferase-like (Major domain)"/>
    <property type="match status" value="2"/>
</dbReference>
<keyword evidence="7" id="KW-0663">Pyridoxal phosphate</keyword>
<evidence type="ECO:0000256" key="14">
    <source>
        <dbReference type="ARBA" id="ARBA00042867"/>
    </source>
</evidence>
<dbReference type="Pfam" id="PF00155">
    <property type="entry name" value="Aminotran_1_2"/>
    <property type="match status" value="2"/>
</dbReference>
<dbReference type="PANTHER" id="PTHR11879">
    <property type="entry name" value="ASPARTATE AMINOTRANSFERASE"/>
    <property type="match status" value="1"/>
</dbReference>
<keyword evidence="17" id="KW-0732">Signal</keyword>
<dbReference type="Proteomes" id="UP000551758">
    <property type="component" value="Unassembled WGS sequence"/>
</dbReference>
<evidence type="ECO:0000256" key="10">
    <source>
        <dbReference type="ARBA" id="ARBA00041257"/>
    </source>
</evidence>
<evidence type="ECO:0000256" key="11">
    <source>
        <dbReference type="ARBA" id="ARBA00041432"/>
    </source>
</evidence>
<dbReference type="GO" id="GO:0005739">
    <property type="term" value="C:mitochondrion"/>
    <property type="evidence" value="ECO:0007669"/>
    <property type="project" value="TreeGrafter"/>
</dbReference>
<dbReference type="AlphaFoldDB" id="A0A7J7FFS5"/>
<evidence type="ECO:0000256" key="2">
    <source>
        <dbReference type="ARBA" id="ARBA00007441"/>
    </source>
</evidence>
<dbReference type="GO" id="GO:0006533">
    <property type="term" value="P:L-aspartate catabolic process"/>
    <property type="evidence" value="ECO:0007669"/>
    <property type="project" value="TreeGrafter"/>
</dbReference>
<feature type="chain" id="PRO_5029608505" description="Aspartate aminotransferase, mitochondrial" evidence="17">
    <location>
        <begin position="21"/>
        <end position="202"/>
    </location>
</feature>
<comment type="caution">
    <text evidence="19">The sequence shown here is derived from an EMBL/GenBank/DDBJ whole genome shotgun (WGS) entry which is preliminary data.</text>
</comment>
<evidence type="ECO:0000256" key="8">
    <source>
        <dbReference type="ARBA" id="ARBA00037556"/>
    </source>
</evidence>
<feature type="domain" description="Aminotransferase class I/classII large" evidence="18">
    <location>
        <begin position="145"/>
        <end position="200"/>
    </location>
</feature>
<feature type="domain" description="Aminotransferase class I/classII large" evidence="18">
    <location>
        <begin position="57"/>
        <end position="142"/>
    </location>
</feature>
<comment type="subunit">
    <text evidence="3">Homodimer.</text>
</comment>
<evidence type="ECO:0000256" key="1">
    <source>
        <dbReference type="ARBA" id="ARBA00001933"/>
    </source>
</evidence>
<dbReference type="InterPro" id="IPR015424">
    <property type="entry name" value="PyrdxlP-dep_Trfase"/>
</dbReference>
<evidence type="ECO:0000256" key="12">
    <source>
        <dbReference type="ARBA" id="ARBA00041746"/>
    </source>
</evidence>
<evidence type="ECO:0000256" key="15">
    <source>
        <dbReference type="ARBA" id="ARBA00042891"/>
    </source>
</evidence>
<evidence type="ECO:0000256" key="7">
    <source>
        <dbReference type="ARBA" id="ARBA00022898"/>
    </source>
</evidence>
<dbReference type="GO" id="GO:0030170">
    <property type="term" value="F:pyridoxal phosphate binding"/>
    <property type="evidence" value="ECO:0007669"/>
    <property type="project" value="InterPro"/>
</dbReference>
<dbReference type="InterPro" id="IPR004839">
    <property type="entry name" value="Aminotransferase_I/II_large"/>
</dbReference>
<name>A0A7J7FFS5_DICBM</name>
<dbReference type="GO" id="GO:0004069">
    <property type="term" value="F:L-aspartate:2-oxoglutarate aminotransferase activity"/>
    <property type="evidence" value="ECO:0007669"/>
    <property type="project" value="UniProtKB-EC"/>
</dbReference>
<keyword evidence="6" id="KW-0808">Transferase</keyword>
<organism evidence="19 20">
    <name type="scientific">Diceros bicornis minor</name>
    <name type="common">South-central black rhinoceros</name>
    <dbReference type="NCBI Taxonomy" id="77932"/>
    <lineage>
        <taxon>Eukaryota</taxon>
        <taxon>Metazoa</taxon>
        <taxon>Chordata</taxon>
        <taxon>Craniata</taxon>
        <taxon>Vertebrata</taxon>
        <taxon>Euteleostomi</taxon>
        <taxon>Mammalia</taxon>
        <taxon>Eutheria</taxon>
        <taxon>Laurasiatheria</taxon>
        <taxon>Perissodactyla</taxon>
        <taxon>Rhinocerotidae</taxon>
        <taxon>Diceros</taxon>
    </lineage>
</organism>
<evidence type="ECO:0000256" key="6">
    <source>
        <dbReference type="ARBA" id="ARBA00022679"/>
    </source>
</evidence>
<keyword evidence="20" id="KW-1185">Reference proteome</keyword>
<gene>
    <name evidence="19" type="ORF">HPG69_001192</name>
</gene>
<dbReference type="EC" id="2.6.1.1" evidence="4"/>
<evidence type="ECO:0000313" key="20">
    <source>
        <dbReference type="Proteomes" id="UP000551758"/>
    </source>
</evidence>
<evidence type="ECO:0000256" key="4">
    <source>
        <dbReference type="ARBA" id="ARBA00012753"/>
    </source>
</evidence>
<evidence type="ECO:0000256" key="16">
    <source>
        <dbReference type="ARBA" id="ARBA00043057"/>
    </source>
</evidence>
<comment type="similarity">
    <text evidence="2">Belongs to the class-I pyridoxal-phosphate-dependent aminotransferase family.</text>
</comment>
<protein>
    <recommendedName>
        <fullName evidence="9">Aspartate aminotransferase, mitochondrial</fullName>
        <ecNumber evidence="4">2.6.1.1</ecNumber>
    </recommendedName>
    <alternativeName>
        <fullName evidence="11">Fatty acid-binding protein</fullName>
    </alternativeName>
    <alternativeName>
        <fullName evidence="16">Glutamate oxaloacetate transaminase 2</fullName>
    </alternativeName>
    <alternativeName>
        <fullName evidence="10">Kynurenine aminotransferase 4</fullName>
    </alternativeName>
    <alternativeName>
        <fullName evidence="15">Kynurenine aminotransferase IV</fullName>
    </alternativeName>
    <alternativeName>
        <fullName evidence="14">Kynurenine--oxoglutarate transaminase 4</fullName>
    </alternativeName>
    <alternativeName>
        <fullName evidence="12">Kynurenine--oxoglutarate transaminase IV</fullName>
    </alternativeName>
    <alternativeName>
        <fullName evidence="13">Plasma membrane-associated fatty acid-binding protein</fullName>
    </alternativeName>
</protein>
<dbReference type="SUPFAM" id="SSF53383">
    <property type="entry name" value="PLP-dependent transferases"/>
    <property type="match status" value="2"/>
</dbReference>
<dbReference type="PANTHER" id="PTHR11879:SF22">
    <property type="entry name" value="ASPARTATE AMINOTRANSFERASE, MITOCHONDRIAL"/>
    <property type="match status" value="1"/>
</dbReference>
<evidence type="ECO:0000256" key="13">
    <source>
        <dbReference type="ARBA" id="ARBA00041887"/>
    </source>
</evidence>
<evidence type="ECO:0000259" key="18">
    <source>
        <dbReference type="Pfam" id="PF00155"/>
    </source>
</evidence>